<dbReference type="SUPFAM" id="SSF54060">
    <property type="entry name" value="His-Me finger endonucleases"/>
    <property type="match status" value="1"/>
</dbReference>
<comment type="caution">
    <text evidence="3">The sequence shown here is derived from an EMBL/GenBank/DDBJ whole genome shotgun (WGS) entry which is preliminary data.</text>
</comment>
<dbReference type="RefSeq" id="WP_382389568.1">
    <property type="nucleotide sequence ID" value="NZ_JBHTLY010000016.1"/>
</dbReference>
<protein>
    <submittedName>
        <fullName evidence="3">HNH endonuclease</fullName>
    </submittedName>
</protein>
<evidence type="ECO:0000313" key="4">
    <source>
        <dbReference type="Proteomes" id="UP001597181"/>
    </source>
</evidence>
<gene>
    <name evidence="3" type="ORF">ACFQ3U_16500</name>
</gene>
<keyword evidence="3" id="KW-0540">Nuclease</keyword>
<dbReference type="Proteomes" id="UP001597181">
    <property type="component" value="Unassembled WGS sequence"/>
</dbReference>
<accession>A0ABW3TUZ3</accession>
<sequence length="122" mass="14148">MFGTRLVHRVSLMLQLGRTLEGDVMHHCDNPPCLRPNHLRESTHQENMLDAAAKGRMFAPRAGQAKCKHGHELTPLTTVKYLRPDGYNETRCVECRRNQNKTLAARRKQERHARGLKRRRTI</sequence>
<evidence type="ECO:0000259" key="2">
    <source>
        <dbReference type="Pfam" id="PF13392"/>
    </source>
</evidence>
<keyword evidence="4" id="KW-1185">Reference proteome</keyword>
<dbReference type="Pfam" id="PF13392">
    <property type="entry name" value="HNH_3"/>
    <property type="match status" value="1"/>
</dbReference>
<keyword evidence="3" id="KW-0378">Hydrolase</keyword>
<name>A0ABW3TUZ3_9MICO</name>
<reference evidence="4" key="1">
    <citation type="journal article" date="2019" name="Int. J. Syst. Evol. Microbiol.">
        <title>The Global Catalogue of Microorganisms (GCM) 10K type strain sequencing project: providing services to taxonomists for standard genome sequencing and annotation.</title>
        <authorList>
            <consortium name="The Broad Institute Genomics Platform"/>
            <consortium name="The Broad Institute Genome Sequencing Center for Infectious Disease"/>
            <person name="Wu L."/>
            <person name="Ma J."/>
        </authorList>
    </citation>
    <scope>NUCLEOTIDE SEQUENCE [LARGE SCALE GENOMIC DNA]</scope>
    <source>
        <strain evidence="4">CCUG 50213</strain>
    </source>
</reference>
<organism evidence="3 4">
    <name type="scientific">Leucobacter albus</name>
    <dbReference type="NCBI Taxonomy" id="272210"/>
    <lineage>
        <taxon>Bacteria</taxon>
        <taxon>Bacillati</taxon>
        <taxon>Actinomycetota</taxon>
        <taxon>Actinomycetes</taxon>
        <taxon>Micrococcales</taxon>
        <taxon>Microbacteriaceae</taxon>
        <taxon>Leucobacter</taxon>
    </lineage>
</organism>
<proteinExistence type="predicted"/>
<dbReference type="EMBL" id="JBHTLY010000016">
    <property type="protein sequence ID" value="MFD1203494.1"/>
    <property type="molecule type" value="Genomic_DNA"/>
</dbReference>
<evidence type="ECO:0000313" key="3">
    <source>
        <dbReference type="EMBL" id="MFD1203494.1"/>
    </source>
</evidence>
<feature type="compositionally biased region" description="Basic residues" evidence="1">
    <location>
        <begin position="104"/>
        <end position="122"/>
    </location>
</feature>
<keyword evidence="3" id="KW-0255">Endonuclease</keyword>
<dbReference type="InterPro" id="IPR044925">
    <property type="entry name" value="His-Me_finger_sf"/>
</dbReference>
<dbReference type="GO" id="GO:0004519">
    <property type="term" value="F:endonuclease activity"/>
    <property type="evidence" value="ECO:0007669"/>
    <property type="project" value="UniProtKB-KW"/>
</dbReference>
<feature type="domain" description="HNH nuclease" evidence="2">
    <location>
        <begin position="5"/>
        <end position="48"/>
    </location>
</feature>
<evidence type="ECO:0000256" key="1">
    <source>
        <dbReference type="SAM" id="MobiDB-lite"/>
    </source>
</evidence>
<dbReference type="InterPro" id="IPR003615">
    <property type="entry name" value="HNH_nuc"/>
</dbReference>
<dbReference type="Gene3D" id="3.90.75.10">
    <property type="entry name" value="Homing Intron 3 (I-ppo) Encoded Endonuclease, Chain A"/>
    <property type="match status" value="1"/>
</dbReference>
<dbReference type="InterPro" id="IPR044930">
    <property type="entry name" value="Homing_endonuclease_His-Me"/>
</dbReference>
<feature type="region of interest" description="Disordered" evidence="1">
    <location>
        <begin position="103"/>
        <end position="122"/>
    </location>
</feature>